<keyword evidence="1" id="KW-1133">Transmembrane helix</keyword>
<feature type="transmembrane region" description="Helical" evidence="1">
    <location>
        <begin position="12"/>
        <end position="32"/>
    </location>
</feature>
<evidence type="ECO:0000313" key="4">
    <source>
        <dbReference type="Proteomes" id="UP001183420"/>
    </source>
</evidence>
<gene>
    <name evidence="3" type="ORF">RNC47_02905</name>
</gene>
<comment type="caution">
    <text evidence="3">The sequence shown here is derived from an EMBL/GenBank/DDBJ whole genome shotgun (WGS) entry which is preliminary data.</text>
</comment>
<feature type="transmembrane region" description="Helical" evidence="1">
    <location>
        <begin position="44"/>
        <end position="61"/>
    </location>
</feature>
<dbReference type="InterPro" id="IPR009936">
    <property type="entry name" value="DUF1468"/>
</dbReference>
<evidence type="ECO:0000256" key="1">
    <source>
        <dbReference type="SAM" id="Phobius"/>
    </source>
</evidence>
<feature type="domain" description="DUF1468" evidence="2">
    <location>
        <begin position="15"/>
        <end position="161"/>
    </location>
</feature>
<dbReference type="Proteomes" id="UP001183420">
    <property type="component" value="Unassembled WGS sequence"/>
</dbReference>
<accession>A0ABU2LI70</accession>
<evidence type="ECO:0000259" key="2">
    <source>
        <dbReference type="Pfam" id="PF07331"/>
    </source>
</evidence>
<protein>
    <submittedName>
        <fullName evidence="3">Tripartite tricarboxylate transporter TctB family protein</fullName>
    </submittedName>
</protein>
<organism evidence="3 4">
    <name type="scientific">Streptomyces millisiae</name>
    <dbReference type="NCBI Taxonomy" id="3075542"/>
    <lineage>
        <taxon>Bacteria</taxon>
        <taxon>Bacillati</taxon>
        <taxon>Actinomycetota</taxon>
        <taxon>Actinomycetes</taxon>
        <taxon>Kitasatosporales</taxon>
        <taxon>Streptomycetaceae</taxon>
        <taxon>Streptomyces</taxon>
    </lineage>
</organism>
<dbReference type="Pfam" id="PF07331">
    <property type="entry name" value="TctB"/>
    <property type="match status" value="1"/>
</dbReference>
<reference evidence="4" key="1">
    <citation type="submission" date="2023-07" db="EMBL/GenBank/DDBJ databases">
        <title>30 novel species of actinomycetes from the DSMZ collection.</title>
        <authorList>
            <person name="Nouioui I."/>
        </authorList>
    </citation>
    <scope>NUCLEOTIDE SEQUENCE [LARGE SCALE GENOMIC DNA]</scope>
    <source>
        <strain evidence="4">DSM 44918</strain>
    </source>
</reference>
<keyword evidence="1" id="KW-0812">Transmembrane</keyword>
<keyword evidence="1" id="KW-0472">Membrane</keyword>
<dbReference type="RefSeq" id="WP_311595197.1">
    <property type="nucleotide sequence ID" value="NZ_JAVREM010000002.1"/>
</dbReference>
<sequence length="173" mass="18287">MKQDTRPSVVVAYAALAAVGAAFFALSFEYHWSNPEDGAVGPGALPRVAGLALLLLGLVLVGQELRTGTALEGDGLVVEDGDHSPEERRRIRRKLLAVVATMVVTALAIPLLGLLPALTLMTLFLAVVVERQSLTRSLLVAGATYATAHLIFVVVLRVPLPLGVFDPAVWSAQ</sequence>
<dbReference type="EMBL" id="JAVREM010000002">
    <property type="protein sequence ID" value="MDT0317286.1"/>
    <property type="molecule type" value="Genomic_DNA"/>
</dbReference>
<feature type="transmembrane region" description="Helical" evidence="1">
    <location>
        <begin position="95"/>
        <end position="128"/>
    </location>
</feature>
<feature type="transmembrane region" description="Helical" evidence="1">
    <location>
        <begin position="134"/>
        <end position="156"/>
    </location>
</feature>
<evidence type="ECO:0000313" key="3">
    <source>
        <dbReference type="EMBL" id="MDT0317286.1"/>
    </source>
</evidence>
<proteinExistence type="predicted"/>
<name>A0ABU2LI70_9ACTN</name>
<keyword evidence="4" id="KW-1185">Reference proteome</keyword>